<name>A0A395MV23_9HYPO</name>
<dbReference type="Gene3D" id="1.20.1740.10">
    <property type="entry name" value="Amino acid/polyamine transporter I"/>
    <property type="match status" value="1"/>
</dbReference>
<dbReference type="Pfam" id="PF13520">
    <property type="entry name" value="AA_permease_2"/>
    <property type="match status" value="2"/>
</dbReference>
<feature type="transmembrane region" description="Helical" evidence="6">
    <location>
        <begin position="69"/>
        <end position="89"/>
    </location>
</feature>
<feature type="transmembrane region" description="Helical" evidence="6">
    <location>
        <begin position="212"/>
        <end position="230"/>
    </location>
</feature>
<dbReference type="STRING" id="2594813.A0A395MV23"/>
<evidence type="ECO:0000256" key="3">
    <source>
        <dbReference type="ARBA" id="ARBA00022989"/>
    </source>
</evidence>
<feature type="transmembrane region" description="Helical" evidence="6">
    <location>
        <begin position="242"/>
        <end position="261"/>
    </location>
</feature>
<dbReference type="InterPro" id="IPR002293">
    <property type="entry name" value="AA/rel_permease1"/>
</dbReference>
<dbReference type="InterPro" id="IPR050598">
    <property type="entry name" value="AminoAcid_Transporter"/>
</dbReference>
<evidence type="ECO:0000256" key="6">
    <source>
        <dbReference type="SAM" id="Phobius"/>
    </source>
</evidence>
<sequence>MASETDIHVTSNGPFKARAPQDETNQTPHQEGLGSFDVFSLIVNKMIGTGIYTSPAVVYRMTGSKSITLALFGVGFVYCLMSTAIYLQYAHVLPYNGGELLDEITSSEKPAHTDTLPNATATNVNPQPRNIEMPPLPPGEARARSTGPAARSTPWYKKLLGDGLLAYIIYSLAFIALFNSATNSQQFGRMILLCLHANKVDNDDDIKKDQHLMRYIAVSILSIICLAQFFSPPFGRRLNKFLAVVKIGFLIGLVAVGLAALSRDFDSKSSGGSSLDRAGDWSERREVRSKVSFAKALLVVLFSFEGWENATFVAGEIPPNKQQNLRRGFLAGAFTVGSLYMIVVAVSLNALSWEEVVDADNINYAPMLSRDTATARRAWAIIISISAFGSLNAIIYTFSRVKQVIGQAEVLPWSQFLKKDDCLDRKQGSQRNAFRFKSPQGGLIAHWLASVVLIAISASIQSTLESIGLAGYIQTYTHCFILMVLGFGYFKLKSQQELLNSAGNGQQSAPTGRFVEALVLVCTPIYILLNLAILVINAVPPYTSTSGDKIVFPGYGYPVVVASLITVGTIYYLLFFGAVPRSYESISSDDESEGDCPGSRVVEGLFSPANPLNLMKYAGVVCEMKKEYSYNKEKERVFRFGRRWRMQYSLERYDSPGYDASTQDDGGLTIAMALYWTFVRYNVWDGQFSFIDDRGGQLSLMGWLNTYLDHQRDPMKTLRLVNCFDQAAIVETVLGLGFSYKRLHWGVMVPFGYFDEDLTGWGNTNSPLLEGDTQNIRFKNVADPMRTPFQSHVFITISPTATTYVQTESLVALHDGIDILEKGRSPLRSFGMESRQLRPDSTIHVSEGFSDLSTAFASNSLVSHEFNAEAVINAIFNPILSNMDPGMVLDPKSSIDTTLNDSNIVPGTPPTKVSVAGQVVGGSPTFISSQISEFGGGLDDALSGLQQRLNAFTLPTALVKDKKINIKRESTSSPKGIHDPRAMIFGTYHLDLFLYKNLVVQIAGNSNATSDALLNWTKAMWAELIKY</sequence>
<evidence type="ECO:0000256" key="5">
    <source>
        <dbReference type="SAM" id="MobiDB-lite"/>
    </source>
</evidence>
<protein>
    <submittedName>
        <fullName evidence="7">High-affinity methionine permease</fullName>
    </submittedName>
</protein>
<dbReference type="EMBL" id="PXXK01000092">
    <property type="protein sequence ID" value="RFN51778.1"/>
    <property type="molecule type" value="Genomic_DNA"/>
</dbReference>
<feature type="transmembrane region" description="Helical" evidence="6">
    <location>
        <begin position="513"/>
        <end position="536"/>
    </location>
</feature>
<keyword evidence="3 6" id="KW-1133">Transmembrane helix</keyword>
<feature type="region of interest" description="Disordered" evidence="5">
    <location>
        <begin position="1"/>
        <end position="31"/>
    </location>
</feature>
<organism evidence="7 8">
    <name type="scientific">Fusarium flagelliforme</name>
    <dbReference type="NCBI Taxonomy" id="2675880"/>
    <lineage>
        <taxon>Eukaryota</taxon>
        <taxon>Fungi</taxon>
        <taxon>Dikarya</taxon>
        <taxon>Ascomycota</taxon>
        <taxon>Pezizomycotina</taxon>
        <taxon>Sordariomycetes</taxon>
        <taxon>Hypocreomycetidae</taxon>
        <taxon>Hypocreales</taxon>
        <taxon>Nectriaceae</taxon>
        <taxon>Fusarium</taxon>
        <taxon>Fusarium incarnatum-equiseti species complex</taxon>
    </lineage>
</organism>
<dbReference type="AlphaFoldDB" id="A0A395MV23"/>
<feature type="region of interest" description="Disordered" evidence="5">
    <location>
        <begin position="109"/>
        <end position="151"/>
    </location>
</feature>
<feature type="compositionally biased region" description="Polar residues" evidence="5">
    <location>
        <begin position="115"/>
        <end position="128"/>
    </location>
</feature>
<evidence type="ECO:0000313" key="7">
    <source>
        <dbReference type="EMBL" id="RFN51778.1"/>
    </source>
</evidence>
<evidence type="ECO:0000256" key="4">
    <source>
        <dbReference type="ARBA" id="ARBA00023136"/>
    </source>
</evidence>
<dbReference type="PANTHER" id="PTHR11785">
    <property type="entry name" value="AMINO ACID TRANSPORTER"/>
    <property type="match status" value="1"/>
</dbReference>
<proteinExistence type="predicted"/>
<keyword evidence="2 6" id="KW-0812">Transmembrane</keyword>
<dbReference type="PANTHER" id="PTHR11785:SF353">
    <property type="entry name" value="METHIONINE TRANSPORTER (EUROFUNG)"/>
    <property type="match status" value="1"/>
</dbReference>
<feature type="transmembrane region" description="Helical" evidence="6">
    <location>
        <begin position="164"/>
        <end position="182"/>
    </location>
</feature>
<feature type="transmembrane region" description="Helical" evidence="6">
    <location>
        <begin position="378"/>
        <end position="398"/>
    </location>
</feature>
<evidence type="ECO:0000313" key="8">
    <source>
        <dbReference type="Proteomes" id="UP000265631"/>
    </source>
</evidence>
<feature type="transmembrane region" description="Helical" evidence="6">
    <location>
        <begin position="472"/>
        <end position="492"/>
    </location>
</feature>
<keyword evidence="4 6" id="KW-0472">Membrane</keyword>
<reference evidence="7 8" key="1">
    <citation type="journal article" date="2018" name="PLoS Pathog.">
        <title>Evolution of structural diversity of trichothecenes, a family of toxins produced by plant pathogenic and entomopathogenic fungi.</title>
        <authorList>
            <person name="Proctor R.H."/>
            <person name="McCormick S.P."/>
            <person name="Kim H.S."/>
            <person name="Cardoza R.E."/>
            <person name="Stanley A.M."/>
            <person name="Lindo L."/>
            <person name="Kelly A."/>
            <person name="Brown D.W."/>
            <person name="Lee T."/>
            <person name="Vaughan M.M."/>
            <person name="Alexander N.J."/>
            <person name="Busman M."/>
            <person name="Gutierrez S."/>
        </authorList>
    </citation>
    <scope>NUCLEOTIDE SEQUENCE [LARGE SCALE GENOMIC DNA]</scope>
    <source>
        <strain evidence="7 8">NRRL 13405</strain>
    </source>
</reference>
<evidence type="ECO:0000256" key="2">
    <source>
        <dbReference type="ARBA" id="ARBA00022692"/>
    </source>
</evidence>
<dbReference type="GO" id="GO:0015179">
    <property type="term" value="F:L-amino acid transmembrane transporter activity"/>
    <property type="evidence" value="ECO:0007669"/>
    <property type="project" value="TreeGrafter"/>
</dbReference>
<keyword evidence="8" id="KW-1185">Reference proteome</keyword>
<evidence type="ECO:0000256" key="1">
    <source>
        <dbReference type="ARBA" id="ARBA00004141"/>
    </source>
</evidence>
<feature type="transmembrane region" description="Helical" evidence="6">
    <location>
        <begin position="441"/>
        <end position="460"/>
    </location>
</feature>
<accession>A0A395MV23</accession>
<feature type="transmembrane region" description="Helical" evidence="6">
    <location>
        <begin position="329"/>
        <end position="351"/>
    </location>
</feature>
<feature type="transmembrane region" description="Helical" evidence="6">
    <location>
        <begin position="556"/>
        <end position="579"/>
    </location>
</feature>
<gene>
    <name evidence="7" type="ORF">FIE12Z_3981</name>
</gene>
<comment type="subcellular location">
    <subcellularLocation>
        <location evidence="1">Membrane</location>
        <topology evidence="1">Multi-pass membrane protein</topology>
    </subcellularLocation>
</comment>
<dbReference type="Proteomes" id="UP000265631">
    <property type="component" value="Unassembled WGS sequence"/>
</dbReference>
<comment type="caution">
    <text evidence="7">The sequence shown here is derived from an EMBL/GenBank/DDBJ whole genome shotgun (WGS) entry which is preliminary data.</text>
</comment>
<dbReference type="GO" id="GO:0016020">
    <property type="term" value="C:membrane"/>
    <property type="evidence" value="ECO:0007669"/>
    <property type="project" value="UniProtKB-SubCell"/>
</dbReference>